<name>A0A9X1SK67_9BACT</name>
<organism evidence="10 11">
    <name type="scientific">Blastopirellula sediminis</name>
    <dbReference type="NCBI Taxonomy" id="2894196"/>
    <lineage>
        <taxon>Bacteria</taxon>
        <taxon>Pseudomonadati</taxon>
        <taxon>Planctomycetota</taxon>
        <taxon>Planctomycetia</taxon>
        <taxon>Pirellulales</taxon>
        <taxon>Pirellulaceae</taxon>
        <taxon>Blastopirellula</taxon>
    </lineage>
</organism>
<feature type="domain" description="Glycosyltransferase RgtA/B/C/D-like" evidence="9">
    <location>
        <begin position="66"/>
        <end position="228"/>
    </location>
</feature>
<keyword evidence="4" id="KW-0808">Transferase</keyword>
<evidence type="ECO:0000256" key="5">
    <source>
        <dbReference type="ARBA" id="ARBA00022692"/>
    </source>
</evidence>
<sequence length="535" mass="59108">MTATNMDVPATEQTTTTFPWRKATWILIAGLLAFRILYTAFVPLDLVHDEAYYWDWSRQLDWGYYSKPPMIAWIIALSTSVFGDTELAVRLPAAVLGTLGLVFVFLLAERMFDAKCGFFAVLLSALTPGNAALGLLMTIDAPFLFFWVAALYFFWRALEEDANTWVWFPLTTLAIGLGLLSKQTTFGFLALGGLFILISRKDRGQLVRPGLWICAIAALAFLTPVIIWNAQHDWITAQHTSEHFQAEPFGPVKRISLALEFIGGLFGVVSPVTFFLFASLSFTGLLSIRSLNRREQYLLCFSAIPLTLILILSLKQRIELNWPAPVFPAGIILCVGWALQKASIPFPLAAGSFHLRRAVVAGAIFTLATYALPFALGMFGLVGSKVDPIVRLRGWEQLGQIVGAEIEKAGVEDALIITTGGRVSTAELAFYLPNQPRVYAWKGDDQVMSQYDVWGGPTQVAGRTAVLVTPVYQNVPPELAAAFSSVTKIGRVTVAINETRKHEFDLYRADNFAYWPGPQGQQTMVANRPGDPKAR</sequence>
<evidence type="ECO:0000256" key="2">
    <source>
        <dbReference type="ARBA" id="ARBA00022475"/>
    </source>
</evidence>
<dbReference type="InterPro" id="IPR050297">
    <property type="entry name" value="LipidA_mod_glycosyltrf_83"/>
</dbReference>
<reference evidence="10" key="1">
    <citation type="submission" date="2021-11" db="EMBL/GenBank/DDBJ databases">
        <title>Genome sequence.</title>
        <authorList>
            <person name="Sun Q."/>
        </authorList>
    </citation>
    <scope>NUCLEOTIDE SEQUENCE</scope>
    <source>
        <strain evidence="10">JC732</strain>
    </source>
</reference>
<comment type="subcellular location">
    <subcellularLocation>
        <location evidence="1">Cell membrane</location>
        <topology evidence="1">Multi-pass membrane protein</topology>
    </subcellularLocation>
</comment>
<keyword evidence="2" id="KW-1003">Cell membrane</keyword>
<evidence type="ECO:0000256" key="1">
    <source>
        <dbReference type="ARBA" id="ARBA00004651"/>
    </source>
</evidence>
<evidence type="ECO:0000256" key="8">
    <source>
        <dbReference type="SAM" id="Phobius"/>
    </source>
</evidence>
<dbReference type="PANTHER" id="PTHR33908">
    <property type="entry name" value="MANNOSYLTRANSFERASE YKCB-RELATED"/>
    <property type="match status" value="1"/>
</dbReference>
<feature type="transmembrane region" description="Helical" evidence="8">
    <location>
        <begin position="210"/>
        <end position="230"/>
    </location>
</feature>
<feature type="transmembrane region" description="Helical" evidence="8">
    <location>
        <begin position="129"/>
        <end position="155"/>
    </location>
</feature>
<evidence type="ECO:0000313" key="10">
    <source>
        <dbReference type="EMBL" id="MCC9629414.1"/>
    </source>
</evidence>
<evidence type="ECO:0000259" key="9">
    <source>
        <dbReference type="Pfam" id="PF13231"/>
    </source>
</evidence>
<protein>
    <submittedName>
        <fullName evidence="10">Glycosyltransferase family 39 protein</fullName>
    </submittedName>
</protein>
<feature type="transmembrane region" description="Helical" evidence="8">
    <location>
        <begin position="167"/>
        <end position="198"/>
    </location>
</feature>
<feature type="transmembrane region" description="Helical" evidence="8">
    <location>
        <begin position="297"/>
        <end position="314"/>
    </location>
</feature>
<proteinExistence type="predicted"/>
<evidence type="ECO:0000256" key="6">
    <source>
        <dbReference type="ARBA" id="ARBA00022989"/>
    </source>
</evidence>
<dbReference type="GO" id="GO:0005886">
    <property type="term" value="C:plasma membrane"/>
    <property type="evidence" value="ECO:0007669"/>
    <property type="project" value="UniProtKB-SubCell"/>
</dbReference>
<dbReference type="Pfam" id="PF13231">
    <property type="entry name" value="PMT_2"/>
    <property type="match status" value="1"/>
</dbReference>
<dbReference type="AlphaFoldDB" id="A0A9X1SK67"/>
<feature type="transmembrane region" description="Helical" evidence="8">
    <location>
        <begin position="359"/>
        <end position="382"/>
    </location>
</feature>
<dbReference type="EMBL" id="JAJKFT010000010">
    <property type="protein sequence ID" value="MCC9629414.1"/>
    <property type="molecule type" value="Genomic_DNA"/>
</dbReference>
<dbReference type="GO" id="GO:0009103">
    <property type="term" value="P:lipopolysaccharide biosynthetic process"/>
    <property type="evidence" value="ECO:0007669"/>
    <property type="project" value="UniProtKB-ARBA"/>
</dbReference>
<comment type="caution">
    <text evidence="10">The sequence shown here is derived from an EMBL/GenBank/DDBJ whole genome shotgun (WGS) entry which is preliminary data.</text>
</comment>
<dbReference type="InterPro" id="IPR038731">
    <property type="entry name" value="RgtA/B/C-like"/>
</dbReference>
<keyword evidence="3" id="KW-0328">Glycosyltransferase</keyword>
<dbReference type="GO" id="GO:0016763">
    <property type="term" value="F:pentosyltransferase activity"/>
    <property type="evidence" value="ECO:0007669"/>
    <property type="project" value="TreeGrafter"/>
</dbReference>
<keyword evidence="7 8" id="KW-0472">Membrane</keyword>
<feature type="transmembrane region" description="Helical" evidence="8">
    <location>
        <begin position="89"/>
        <end position="108"/>
    </location>
</feature>
<keyword evidence="5 8" id="KW-0812">Transmembrane</keyword>
<feature type="transmembrane region" description="Helical" evidence="8">
    <location>
        <begin position="23"/>
        <end position="44"/>
    </location>
</feature>
<keyword evidence="6 8" id="KW-1133">Transmembrane helix</keyword>
<dbReference type="Proteomes" id="UP001139103">
    <property type="component" value="Unassembled WGS sequence"/>
</dbReference>
<dbReference type="RefSeq" id="WP_230219389.1">
    <property type="nucleotide sequence ID" value="NZ_JAJKFT010000010.1"/>
</dbReference>
<evidence type="ECO:0000256" key="3">
    <source>
        <dbReference type="ARBA" id="ARBA00022676"/>
    </source>
</evidence>
<evidence type="ECO:0000256" key="4">
    <source>
        <dbReference type="ARBA" id="ARBA00022679"/>
    </source>
</evidence>
<dbReference type="PANTHER" id="PTHR33908:SF11">
    <property type="entry name" value="MEMBRANE PROTEIN"/>
    <property type="match status" value="1"/>
</dbReference>
<keyword evidence="11" id="KW-1185">Reference proteome</keyword>
<evidence type="ECO:0000313" key="11">
    <source>
        <dbReference type="Proteomes" id="UP001139103"/>
    </source>
</evidence>
<evidence type="ECO:0000256" key="7">
    <source>
        <dbReference type="ARBA" id="ARBA00023136"/>
    </source>
</evidence>
<accession>A0A9X1SK67</accession>
<gene>
    <name evidence="10" type="ORF">LOC68_13525</name>
</gene>
<feature type="transmembrane region" description="Helical" evidence="8">
    <location>
        <begin position="261"/>
        <end position="285"/>
    </location>
</feature>